<keyword evidence="2" id="KW-1003">Cell membrane</keyword>
<reference evidence="7 8" key="1">
    <citation type="submission" date="2024-04" db="EMBL/GenBank/DDBJ databases">
        <title>Novel genus in family Flammeovirgaceae.</title>
        <authorList>
            <person name="Nguyen T.H."/>
            <person name="Vuong T.Q."/>
            <person name="Le H."/>
            <person name="Kim S.-G."/>
        </authorList>
    </citation>
    <scope>NUCLEOTIDE SEQUENCE [LARGE SCALE GENOMIC DNA]</scope>
    <source>
        <strain evidence="7 8">JCM 23209</strain>
    </source>
</reference>
<dbReference type="InterPro" id="IPR029044">
    <property type="entry name" value="Nucleotide-diphossugar_trans"/>
</dbReference>
<dbReference type="Gene3D" id="3.90.550.10">
    <property type="entry name" value="Spore Coat Polysaccharide Biosynthesis Protein SpsA, Chain A"/>
    <property type="match status" value="1"/>
</dbReference>
<dbReference type="AlphaFoldDB" id="A0AAW9SCX8"/>
<dbReference type="RefSeq" id="WP_346823085.1">
    <property type="nucleotide sequence ID" value="NZ_JBDKWZ010000013.1"/>
</dbReference>
<dbReference type="InterPro" id="IPR001173">
    <property type="entry name" value="Glyco_trans_2-like"/>
</dbReference>
<organism evidence="7 8">
    <name type="scientific">Rapidithrix thailandica</name>
    <dbReference type="NCBI Taxonomy" id="413964"/>
    <lineage>
        <taxon>Bacteria</taxon>
        <taxon>Pseudomonadati</taxon>
        <taxon>Bacteroidota</taxon>
        <taxon>Cytophagia</taxon>
        <taxon>Cytophagales</taxon>
        <taxon>Flammeovirgaceae</taxon>
        <taxon>Rapidithrix</taxon>
    </lineage>
</organism>
<dbReference type="PANTHER" id="PTHR43646">
    <property type="entry name" value="GLYCOSYLTRANSFERASE"/>
    <property type="match status" value="1"/>
</dbReference>
<dbReference type="Pfam" id="PF00535">
    <property type="entry name" value="Glycos_transf_2"/>
    <property type="match status" value="1"/>
</dbReference>
<comment type="caution">
    <text evidence="7">The sequence shown here is derived from an EMBL/GenBank/DDBJ whole genome shotgun (WGS) entry which is preliminary data.</text>
</comment>
<comment type="subcellular location">
    <subcellularLocation>
        <location evidence="1">Cell membrane</location>
    </subcellularLocation>
</comment>
<dbReference type="EMBL" id="JBDKWZ010000013">
    <property type="protein sequence ID" value="MEN7550303.1"/>
    <property type="molecule type" value="Genomic_DNA"/>
</dbReference>
<keyword evidence="5" id="KW-0472">Membrane</keyword>
<proteinExistence type="predicted"/>
<accession>A0AAW9SCX8</accession>
<evidence type="ECO:0000313" key="8">
    <source>
        <dbReference type="Proteomes" id="UP001403385"/>
    </source>
</evidence>
<evidence type="ECO:0000256" key="1">
    <source>
        <dbReference type="ARBA" id="ARBA00004236"/>
    </source>
</evidence>
<dbReference type="Proteomes" id="UP001403385">
    <property type="component" value="Unassembled WGS sequence"/>
</dbReference>
<keyword evidence="4" id="KW-0808">Transferase</keyword>
<dbReference type="SUPFAM" id="SSF53448">
    <property type="entry name" value="Nucleotide-diphospho-sugar transferases"/>
    <property type="match status" value="1"/>
</dbReference>
<evidence type="ECO:0000256" key="3">
    <source>
        <dbReference type="ARBA" id="ARBA00022676"/>
    </source>
</evidence>
<dbReference type="PANTHER" id="PTHR43646:SF2">
    <property type="entry name" value="GLYCOSYLTRANSFERASE 2-LIKE DOMAIN-CONTAINING PROTEIN"/>
    <property type="match status" value="1"/>
</dbReference>
<evidence type="ECO:0000256" key="5">
    <source>
        <dbReference type="ARBA" id="ARBA00023136"/>
    </source>
</evidence>
<keyword evidence="3" id="KW-0328">Glycosyltransferase</keyword>
<feature type="domain" description="Glycosyltransferase 2-like" evidence="6">
    <location>
        <begin position="5"/>
        <end position="151"/>
    </location>
</feature>
<evidence type="ECO:0000256" key="2">
    <source>
        <dbReference type="ARBA" id="ARBA00022475"/>
    </source>
</evidence>
<protein>
    <submittedName>
        <fullName evidence="7">Glycosyltransferase family 2 protein</fullName>
    </submittedName>
</protein>
<dbReference type="GO" id="GO:0005886">
    <property type="term" value="C:plasma membrane"/>
    <property type="evidence" value="ECO:0007669"/>
    <property type="project" value="UniProtKB-SubCell"/>
</dbReference>
<dbReference type="GO" id="GO:0016757">
    <property type="term" value="F:glycosyltransferase activity"/>
    <property type="evidence" value="ECO:0007669"/>
    <property type="project" value="UniProtKB-KW"/>
</dbReference>
<evidence type="ECO:0000256" key="4">
    <source>
        <dbReference type="ARBA" id="ARBA00022679"/>
    </source>
</evidence>
<sequence length="238" mass="27370">MCLLSIIIPTLNEENYLGLTLAKVLQQYRDKPPPEIIVVDAGSKDATYTIAQSFPEVRWISVPEFKGKKYASLNHGARLARGKFLLFLDADSLPPIAYDLIIKKALSQPETVGGAFEFSFNRTSGIYRFIQLVNRLRYRWRKRFYGDQGVFARKEAFDRVGGFPAKVLMETAYLCHNLQKVGKLVIAFPPMVTSARRFEQGGVRKVFLQDVRIWFWDLLGKDVQHFAREYWKANPSIK</sequence>
<keyword evidence="8" id="KW-1185">Reference proteome</keyword>
<evidence type="ECO:0000259" key="6">
    <source>
        <dbReference type="Pfam" id="PF00535"/>
    </source>
</evidence>
<evidence type="ECO:0000313" key="7">
    <source>
        <dbReference type="EMBL" id="MEN7550303.1"/>
    </source>
</evidence>
<name>A0AAW9SCX8_9BACT</name>
<gene>
    <name evidence="7" type="ORF">AAG747_20455</name>
</gene>